<evidence type="ECO:0000313" key="2">
    <source>
        <dbReference type="EnsemblPlants" id="ONIVA11G18770.1"/>
    </source>
</evidence>
<dbReference type="Proteomes" id="UP000006591">
    <property type="component" value="Chromosome 11"/>
</dbReference>
<organism evidence="2">
    <name type="scientific">Oryza nivara</name>
    <name type="common">Indian wild rice</name>
    <name type="synonym">Oryza sativa f. spontanea</name>
    <dbReference type="NCBI Taxonomy" id="4536"/>
    <lineage>
        <taxon>Eukaryota</taxon>
        <taxon>Viridiplantae</taxon>
        <taxon>Streptophyta</taxon>
        <taxon>Embryophyta</taxon>
        <taxon>Tracheophyta</taxon>
        <taxon>Spermatophyta</taxon>
        <taxon>Magnoliopsida</taxon>
        <taxon>Liliopsida</taxon>
        <taxon>Poales</taxon>
        <taxon>Poaceae</taxon>
        <taxon>BOP clade</taxon>
        <taxon>Oryzoideae</taxon>
        <taxon>Oryzeae</taxon>
        <taxon>Oryzinae</taxon>
        <taxon>Oryza</taxon>
    </lineage>
</organism>
<keyword evidence="3" id="KW-1185">Reference proteome</keyword>
<dbReference type="HOGENOM" id="CLU_1761714_0_0_1"/>
<feature type="region of interest" description="Disordered" evidence="1">
    <location>
        <begin position="1"/>
        <end position="105"/>
    </location>
</feature>
<protein>
    <submittedName>
        <fullName evidence="2">Uncharacterized protein</fullName>
    </submittedName>
</protein>
<feature type="compositionally biased region" description="Basic and acidic residues" evidence="1">
    <location>
        <begin position="84"/>
        <end position="95"/>
    </location>
</feature>
<accession>A0A0E0J3Z3</accession>
<evidence type="ECO:0000313" key="3">
    <source>
        <dbReference type="Proteomes" id="UP000006591"/>
    </source>
</evidence>
<evidence type="ECO:0000256" key="1">
    <source>
        <dbReference type="SAM" id="MobiDB-lite"/>
    </source>
</evidence>
<name>A0A0E0J3Z3_ORYNI</name>
<proteinExistence type="predicted"/>
<dbReference type="Gramene" id="ONIVA11G18770.1">
    <property type="protein sequence ID" value="ONIVA11G18770.1"/>
    <property type="gene ID" value="ONIVA11G18770"/>
</dbReference>
<dbReference type="EnsemblPlants" id="ONIVA11G18770.1">
    <property type="protein sequence ID" value="ONIVA11G18770.1"/>
    <property type="gene ID" value="ONIVA11G18770"/>
</dbReference>
<sequence length="148" mass="15080">MAATPLSAGEATNGGGWGAAAEADPGEETVDPASPSPNLAIPWPDPAGVDAGGGGGRGAVTRQGRRRWRGVGSGGGGDGAATSEARDDASTDIPRRPSHGHIPLPFSQLLPQAQQSPNLIAIIPLMRWPPPQLKRQIARTLNNLCGAE</sequence>
<reference evidence="2" key="2">
    <citation type="submission" date="2018-04" db="EMBL/GenBank/DDBJ databases">
        <title>OnivRS2 (Oryza nivara Reference Sequence Version 2).</title>
        <authorList>
            <person name="Zhang J."/>
            <person name="Kudrna D."/>
            <person name="Lee S."/>
            <person name="Talag J."/>
            <person name="Rajasekar S."/>
            <person name="Welchert J."/>
            <person name="Hsing Y.-I."/>
            <person name="Wing R.A."/>
        </authorList>
    </citation>
    <scope>NUCLEOTIDE SEQUENCE [LARGE SCALE GENOMIC DNA]</scope>
    <source>
        <strain evidence="2">SL10</strain>
    </source>
</reference>
<dbReference type="AlphaFoldDB" id="A0A0E0J3Z3"/>
<reference evidence="2" key="1">
    <citation type="submission" date="2015-04" db="UniProtKB">
        <authorList>
            <consortium name="EnsemblPlants"/>
        </authorList>
    </citation>
    <scope>IDENTIFICATION</scope>
    <source>
        <strain evidence="2">SL10</strain>
    </source>
</reference>